<accession>A0A8H4ABU0</accession>
<dbReference type="PROSITE" id="PS51746">
    <property type="entry name" value="PPM_2"/>
    <property type="match status" value="1"/>
</dbReference>
<dbReference type="GO" id="GO:0051028">
    <property type="term" value="P:mRNA transport"/>
    <property type="evidence" value="ECO:0007669"/>
    <property type="project" value="UniProtKB-KW"/>
</dbReference>
<dbReference type="Pfam" id="PF00481">
    <property type="entry name" value="PP2C"/>
    <property type="match status" value="1"/>
</dbReference>
<dbReference type="GO" id="GO:0008139">
    <property type="term" value="F:nuclear localization sequence binding"/>
    <property type="evidence" value="ECO:0007669"/>
    <property type="project" value="InterPro"/>
</dbReference>
<dbReference type="GO" id="GO:0015031">
    <property type="term" value="P:protein transport"/>
    <property type="evidence" value="ECO:0007669"/>
    <property type="project" value="UniProtKB-KW"/>
</dbReference>
<evidence type="ECO:0000256" key="5">
    <source>
        <dbReference type="ARBA" id="ARBA00023010"/>
    </source>
</evidence>
<evidence type="ECO:0000256" key="8">
    <source>
        <dbReference type="SAM" id="MobiDB-lite"/>
    </source>
</evidence>
<dbReference type="Gene3D" id="3.60.40.10">
    <property type="entry name" value="PPM-type phosphatase domain"/>
    <property type="match status" value="1"/>
</dbReference>
<gene>
    <name evidence="10" type="ORF">F8M41_024484</name>
</gene>
<feature type="domain" description="PPM-type phosphatase" evidence="9">
    <location>
        <begin position="620"/>
        <end position="979"/>
    </location>
</feature>
<organism evidence="10 11">
    <name type="scientific">Gigaspora margarita</name>
    <dbReference type="NCBI Taxonomy" id="4874"/>
    <lineage>
        <taxon>Eukaryota</taxon>
        <taxon>Fungi</taxon>
        <taxon>Fungi incertae sedis</taxon>
        <taxon>Mucoromycota</taxon>
        <taxon>Glomeromycotina</taxon>
        <taxon>Glomeromycetes</taxon>
        <taxon>Diversisporales</taxon>
        <taxon>Gigasporaceae</taxon>
        <taxon>Gigaspora</taxon>
    </lineage>
</organism>
<dbReference type="InterPro" id="IPR036457">
    <property type="entry name" value="PPM-type-like_dom_sf"/>
</dbReference>
<proteinExistence type="predicted"/>
<evidence type="ECO:0000256" key="4">
    <source>
        <dbReference type="ARBA" id="ARBA00022927"/>
    </source>
</evidence>
<dbReference type="Proteomes" id="UP000439903">
    <property type="component" value="Unassembled WGS sequence"/>
</dbReference>
<sequence>MAQSSFNFAPSGGGFGLGNTTNSGSLFSGFGTSQPTANTSQGFSFGGLGAGTNLAQAGSTTTGTTTLKTPFNWTATTGTPATTQSSFPSFGGINTQVPSTSMAPGTNAGQVNIMNITKATRFSDLPPESQKFLANLDNHIQQQKRLMSYIGSMSLPSVKQQIQDVFNESRILFQKLAQLTNDLQSDHRLVNDLLSEIDVQIGLVDNARRFYDAASQGLSNAIMQIGDNVFSKFYYDLIVSFENRLQQYDSYIEELERHFTWLHQNADGRGNEQDLVALTEAMRNQHGSFMAITGKVALLHESVEKLRQKYLTYRRNALQDNINPFDRQDSRLKDAVPALSLNETMSPRELAQTISRIPTTSQTQQTSTFQQPSLFSSFKRPMFIAIIKALLTNENHYMSAEEIVDRIRNWNFKQLNSNTPTSTIQGAISTTNRDARINEFTEPIEKYMIKKHAYYRINLELFPSDVRDLMNTPFPVSSSAAFHPVANKKQLSIKRVKPTFSKFTLRSASKRNTSDSINHHVTSKKVKLSHQRFVTTRSSHYKKIDVDNDKRERIIKEKRERIIKEKSVKRKPKASSSVTDEDSCLNLNGIDIITRIPLDFNDIDTFIGPSSFAVAQQTGYSGFRNKPSQPKAECQDAYCVKDLRNHDGSHIARLFCLADGHGGSGCSQFLIENIPDRVEKLLQELLQDDHTINFDDENTQNLFKKWIKDLIKKLDDEYIDDKREKFRRWKHLRDQGNDSAKPDDDGATLIINLFVGNWFVNVNVGDSRTILAYRNNDNKKNKWNVDFASEDHKPFLERLALQIFQSGGMFVESKNGKTDKNIEFDPFINRPIRKNMKKARIRLSDQDEDENEDGIPFKDGSGKYISLNVAATCGDLFFKLDPLNRIIDCVPDVFFKKLDGKYNGDRFLLMCSDGLIDHLRESESKADRQNQIIANFIGEKLFSENPVSIVKYLCDREGDRKFFNDLQDYDDCTCILISL</sequence>
<keyword evidence="2" id="KW-0813">Transport</keyword>
<evidence type="ECO:0000256" key="3">
    <source>
        <dbReference type="ARBA" id="ARBA00022816"/>
    </source>
</evidence>
<name>A0A8H4ABU0_GIGMA</name>
<comment type="subcellular location">
    <subcellularLocation>
        <location evidence="1">Nucleus</location>
        <location evidence="1">Nuclear pore complex</location>
    </subcellularLocation>
</comment>
<dbReference type="SMART" id="SM00332">
    <property type="entry name" value="PP2Cc"/>
    <property type="match status" value="1"/>
</dbReference>
<dbReference type="SUPFAM" id="SSF81606">
    <property type="entry name" value="PP2C-like"/>
    <property type="match status" value="1"/>
</dbReference>
<dbReference type="GO" id="GO:0017056">
    <property type="term" value="F:structural constituent of nuclear pore"/>
    <property type="evidence" value="ECO:0007669"/>
    <property type="project" value="InterPro"/>
</dbReference>
<keyword evidence="5" id="KW-0811">Translocation</keyword>
<dbReference type="EMBL" id="WTPW01000835">
    <property type="protein sequence ID" value="KAF0475971.1"/>
    <property type="molecule type" value="Genomic_DNA"/>
</dbReference>
<comment type="caution">
    <text evidence="10">The sequence shown here is derived from an EMBL/GenBank/DDBJ whole genome shotgun (WGS) entry which is preliminary data.</text>
</comment>
<dbReference type="PANTHER" id="PTHR13437">
    <property type="entry name" value="NUCLEOPORIN P58/P45 NUCLEOPORIN-LIKE PROTEIN 1"/>
    <property type="match status" value="1"/>
</dbReference>
<dbReference type="GO" id="GO:0005643">
    <property type="term" value="C:nuclear pore"/>
    <property type="evidence" value="ECO:0007669"/>
    <property type="project" value="UniProtKB-SubCell"/>
</dbReference>
<dbReference type="Gene3D" id="6.10.140.1350">
    <property type="match status" value="1"/>
</dbReference>
<dbReference type="Pfam" id="PF15967">
    <property type="entry name" value="Nucleoporin_FG2"/>
    <property type="match status" value="1"/>
</dbReference>
<evidence type="ECO:0000259" key="9">
    <source>
        <dbReference type="PROSITE" id="PS51746"/>
    </source>
</evidence>
<reference evidence="10 11" key="1">
    <citation type="journal article" date="2019" name="Environ. Microbiol.">
        <title>At the nexus of three kingdoms: the genome of the mycorrhizal fungus Gigaspora margarita provides insights into plant, endobacterial and fungal interactions.</title>
        <authorList>
            <person name="Venice F."/>
            <person name="Ghignone S."/>
            <person name="Salvioli di Fossalunga A."/>
            <person name="Amselem J."/>
            <person name="Novero M."/>
            <person name="Xianan X."/>
            <person name="Sedzielewska Toro K."/>
            <person name="Morin E."/>
            <person name="Lipzen A."/>
            <person name="Grigoriev I.V."/>
            <person name="Henrissat B."/>
            <person name="Martin F.M."/>
            <person name="Bonfante P."/>
        </authorList>
    </citation>
    <scope>NUCLEOTIDE SEQUENCE [LARGE SCALE GENOMIC DNA]</scope>
    <source>
        <strain evidence="10 11">BEG34</strain>
    </source>
</reference>
<dbReference type="OrthoDB" id="10025511at2759"/>
<dbReference type="AlphaFoldDB" id="A0A8H4ABU0"/>
<feature type="region of interest" description="Disordered" evidence="8">
    <location>
        <begin position="56"/>
        <end position="94"/>
    </location>
</feature>
<keyword evidence="3" id="KW-0509">mRNA transport</keyword>
<dbReference type="CDD" id="cd00143">
    <property type="entry name" value="PP2Cc"/>
    <property type="match status" value="1"/>
</dbReference>
<dbReference type="PANTHER" id="PTHR13437:SF2">
    <property type="entry name" value="NUCLEOPORIN P58_P45"/>
    <property type="match status" value="1"/>
</dbReference>
<protein>
    <submittedName>
        <fullName evidence="10">Protein serine/threonine phosphatase 2C</fullName>
    </submittedName>
</protein>
<evidence type="ECO:0000313" key="11">
    <source>
        <dbReference type="Proteomes" id="UP000439903"/>
    </source>
</evidence>
<dbReference type="InterPro" id="IPR001932">
    <property type="entry name" value="PPM-type_phosphatase-like_dom"/>
</dbReference>
<evidence type="ECO:0000256" key="7">
    <source>
        <dbReference type="ARBA" id="ARBA00023242"/>
    </source>
</evidence>
<evidence type="ECO:0000256" key="6">
    <source>
        <dbReference type="ARBA" id="ARBA00023132"/>
    </source>
</evidence>
<dbReference type="InterPro" id="IPR024882">
    <property type="entry name" value="NUP58/p45/49"/>
</dbReference>
<keyword evidence="11" id="KW-1185">Reference proteome</keyword>
<evidence type="ECO:0000256" key="1">
    <source>
        <dbReference type="ARBA" id="ARBA00004567"/>
    </source>
</evidence>
<feature type="compositionally biased region" description="Low complexity" evidence="8">
    <location>
        <begin position="60"/>
        <end position="83"/>
    </location>
</feature>
<keyword evidence="7" id="KW-0539">Nucleus</keyword>
<evidence type="ECO:0000256" key="2">
    <source>
        <dbReference type="ARBA" id="ARBA00022448"/>
    </source>
</evidence>
<evidence type="ECO:0000313" key="10">
    <source>
        <dbReference type="EMBL" id="KAF0475971.1"/>
    </source>
</evidence>
<keyword evidence="6" id="KW-0906">Nuclear pore complex</keyword>
<feature type="compositionally biased region" description="Polar residues" evidence="8">
    <location>
        <begin position="84"/>
        <end position="94"/>
    </location>
</feature>
<keyword evidence="4" id="KW-0653">Protein transport</keyword>